<evidence type="ECO:0000313" key="1">
    <source>
        <dbReference type="EMBL" id="AKU43576.1"/>
    </source>
</evidence>
<sequence length="71" mass="8262">MTTTVKVQSHNHPARVEIYDNGKKTEERVLRPEDGEVSFYTTTTRELRIVDVDYDYEQKGVYDGQEEPAPE</sequence>
<dbReference type="EMBL" id="KT001914">
    <property type="protein sequence ID" value="AKU43576.1"/>
    <property type="molecule type" value="Genomic_DNA"/>
</dbReference>
<proteinExistence type="predicted"/>
<organism evidence="1 2">
    <name type="scientific">Caulobacter phage Seuss</name>
    <dbReference type="NCBI Taxonomy" id="1675601"/>
    <lineage>
        <taxon>Viruses</taxon>
        <taxon>Duplodnaviria</taxon>
        <taxon>Heunggongvirae</taxon>
        <taxon>Uroviricota</taxon>
        <taxon>Caudoviricetes</taxon>
        <taxon>Seussvirus</taxon>
        <taxon>Seussvirus seuss</taxon>
    </lineage>
</organism>
<keyword evidence="2" id="KW-1185">Reference proteome</keyword>
<protein>
    <submittedName>
        <fullName evidence="1">Uncharacterized protein</fullName>
    </submittedName>
</protein>
<name>A0A0K1LM46_9CAUD</name>
<gene>
    <name evidence="1" type="ORF">CPT_Seuss50</name>
</gene>
<evidence type="ECO:0000313" key="2">
    <source>
        <dbReference type="Proteomes" id="UP000221339"/>
    </source>
</evidence>
<reference evidence="1 2" key="1">
    <citation type="journal article" date="2015" name="Genome Announc.">
        <title>Complete Genome Sequence of Caulobacter crescentus Siphophage Seuss.</title>
        <authorList>
            <person name="Sloan J.M."/>
            <person name="Keene J.L."/>
            <person name="Cahill J.L."/>
            <person name="Rasche E.S."/>
            <person name="Kuty Everett G.F."/>
        </authorList>
    </citation>
    <scope>NUCLEOTIDE SEQUENCE [LARGE SCALE GENOMIC DNA]</scope>
</reference>
<dbReference type="Proteomes" id="UP000221339">
    <property type="component" value="Segment"/>
</dbReference>
<accession>A0A0K1LM46</accession>